<evidence type="ECO:0000313" key="2">
    <source>
        <dbReference type="EMBL" id="SPO02329.1"/>
    </source>
</evidence>
<comment type="caution">
    <text evidence="2">The sequence shown here is derived from an EMBL/GenBank/DDBJ whole genome shotgun (WGS) entry which is preliminary data.</text>
</comment>
<dbReference type="AlphaFoldDB" id="A0AAE8MYZ2"/>
<evidence type="ECO:0000256" key="1">
    <source>
        <dbReference type="SAM" id="SignalP"/>
    </source>
</evidence>
<reference evidence="2" key="1">
    <citation type="submission" date="2018-03" db="EMBL/GenBank/DDBJ databases">
        <authorList>
            <person name="Guldener U."/>
        </authorList>
    </citation>
    <scope>NUCLEOTIDE SEQUENCE</scope>
</reference>
<keyword evidence="1" id="KW-0732">Signal</keyword>
<sequence length="59" mass="6274">MKFNTFLFPALAALSIGPGAATPVPCPDETRDLILSGKLSPEACCPYGVCRGEVVVRMY</sequence>
<feature type="chain" id="PRO_5041916670" evidence="1">
    <location>
        <begin position="22"/>
        <end position="59"/>
    </location>
</feature>
<evidence type="ECO:0000313" key="3">
    <source>
        <dbReference type="Proteomes" id="UP001187682"/>
    </source>
</evidence>
<name>A0AAE8MYZ2_9PEZI</name>
<gene>
    <name evidence="2" type="ORF">DNG_05002</name>
</gene>
<organism evidence="2 3">
    <name type="scientific">Cephalotrichum gorgonifer</name>
    <dbReference type="NCBI Taxonomy" id="2041049"/>
    <lineage>
        <taxon>Eukaryota</taxon>
        <taxon>Fungi</taxon>
        <taxon>Dikarya</taxon>
        <taxon>Ascomycota</taxon>
        <taxon>Pezizomycotina</taxon>
        <taxon>Sordariomycetes</taxon>
        <taxon>Hypocreomycetidae</taxon>
        <taxon>Microascales</taxon>
        <taxon>Microascaceae</taxon>
        <taxon>Cephalotrichum</taxon>
    </lineage>
</organism>
<proteinExistence type="predicted"/>
<keyword evidence="3" id="KW-1185">Reference proteome</keyword>
<protein>
    <submittedName>
        <fullName evidence="2">Uncharacterized protein</fullName>
    </submittedName>
</protein>
<feature type="signal peptide" evidence="1">
    <location>
        <begin position="1"/>
        <end position="21"/>
    </location>
</feature>
<accession>A0AAE8MYZ2</accession>
<dbReference type="EMBL" id="ONZQ02000006">
    <property type="protein sequence ID" value="SPO02329.1"/>
    <property type="molecule type" value="Genomic_DNA"/>
</dbReference>
<dbReference type="Proteomes" id="UP001187682">
    <property type="component" value="Unassembled WGS sequence"/>
</dbReference>